<dbReference type="Proteomes" id="UP000010953">
    <property type="component" value="Unassembled WGS sequence"/>
</dbReference>
<dbReference type="AlphaFoldDB" id="M7XB08"/>
<evidence type="ECO:0000313" key="1">
    <source>
        <dbReference type="EMBL" id="EMS32084.1"/>
    </source>
</evidence>
<name>M7XB08_9BACT</name>
<evidence type="ECO:0008006" key="3">
    <source>
        <dbReference type="Google" id="ProtNLM"/>
    </source>
</evidence>
<dbReference type="OrthoDB" id="7052726at2"/>
<dbReference type="EMBL" id="AMZY02000014">
    <property type="protein sequence ID" value="EMS32084.1"/>
    <property type="molecule type" value="Genomic_DNA"/>
</dbReference>
<dbReference type="eggNOG" id="ENOG5032V2S">
    <property type="taxonomic scope" value="Bacteria"/>
</dbReference>
<organism evidence="1 2">
    <name type="scientific">Mariniradius saccharolyticus AK6</name>
    <dbReference type="NCBI Taxonomy" id="1239962"/>
    <lineage>
        <taxon>Bacteria</taxon>
        <taxon>Pseudomonadati</taxon>
        <taxon>Bacteroidota</taxon>
        <taxon>Cytophagia</taxon>
        <taxon>Cytophagales</taxon>
        <taxon>Cyclobacteriaceae</taxon>
        <taxon>Mariniradius</taxon>
    </lineage>
</organism>
<gene>
    <name evidence="1" type="ORF">C943_01346</name>
</gene>
<accession>M7XB08</accession>
<reference evidence="1" key="1">
    <citation type="submission" date="2013-01" db="EMBL/GenBank/DDBJ databases">
        <title>Genome assembly of Mariniradius saccharolyticus AK6.</title>
        <authorList>
            <person name="Vaidya B."/>
            <person name="Khatri I."/>
            <person name="Tanuku N.R.S."/>
            <person name="Subramanian S."/>
            <person name="Pinnaka A."/>
        </authorList>
    </citation>
    <scope>NUCLEOTIDE SEQUENCE [LARGE SCALE GENOMIC DNA]</scope>
    <source>
        <strain evidence="1">AK6</strain>
    </source>
</reference>
<keyword evidence="2" id="KW-1185">Reference proteome</keyword>
<protein>
    <recommendedName>
        <fullName evidence="3">Glycosyltransferase family 1 protein</fullName>
    </recommendedName>
</protein>
<proteinExistence type="predicted"/>
<comment type="caution">
    <text evidence="1">The sequence shown here is derived from an EMBL/GenBank/DDBJ whole genome shotgun (WGS) entry which is preliminary data.</text>
</comment>
<evidence type="ECO:0000313" key="2">
    <source>
        <dbReference type="Proteomes" id="UP000010953"/>
    </source>
</evidence>
<dbReference type="RefSeq" id="WP_008629166.1">
    <property type="nucleotide sequence ID" value="NZ_AMZY02000014.1"/>
</dbReference>
<dbReference type="InParanoid" id="M7XB08"/>
<sequence length="363" mass="42973">MKQKISLLFCSTNNISSRFTLYPIWISTFRKRFDFFDDGRYLLSNDKNQTLVVFSKYFRTVDPENRSEFLDVLRTRYKKLIFFEDNAGSESEYLGYLPYFDLYFKKQGFKDKSLYGKVLHGNKIFTDFYHSHFGVQMFPNPSPFPRPDLNELEAKFRIGWNLAIGQYHNNHRWNRPDYFPHLYKYFGPWLINKVLGRFPFNKKCPIPDRKACQARFIYQPNRSAIDFQRKLFLELINGNPLFVSGRISKSEYNLEIKSLKAVLSPFGFGEVCFRDFEAILNGSVLVKPDMSHIETWPEIYVPNQTYLPVSWDGSDLVKKVEGLLENESQIGYLRQNAWDRLEDAYLNLEDRVSYFLSEIDSIN</sequence>